<name>A0A0F9LG93_9ZZZZ</name>
<evidence type="ECO:0000313" key="1">
    <source>
        <dbReference type="EMBL" id="KKM92518.1"/>
    </source>
</evidence>
<dbReference type="EMBL" id="LAZR01006381">
    <property type="protein sequence ID" value="KKM92518.1"/>
    <property type="molecule type" value="Genomic_DNA"/>
</dbReference>
<proteinExistence type="predicted"/>
<sequence length="63" mass="7715">WDSHDKTKKENQVGEFKKAYDNALNIPEKINFYLLIGPKNEWEDYFLKDNSLDKYLDNFIYFF</sequence>
<dbReference type="AlphaFoldDB" id="A0A0F9LG93"/>
<organism evidence="1">
    <name type="scientific">marine sediment metagenome</name>
    <dbReference type="NCBI Taxonomy" id="412755"/>
    <lineage>
        <taxon>unclassified sequences</taxon>
        <taxon>metagenomes</taxon>
        <taxon>ecological metagenomes</taxon>
    </lineage>
</organism>
<comment type="caution">
    <text evidence="1">The sequence shown here is derived from an EMBL/GenBank/DDBJ whole genome shotgun (WGS) entry which is preliminary data.</text>
</comment>
<feature type="non-terminal residue" evidence="1">
    <location>
        <position position="1"/>
    </location>
</feature>
<accession>A0A0F9LG93</accession>
<protein>
    <submittedName>
        <fullName evidence="1">Uncharacterized protein</fullName>
    </submittedName>
</protein>
<reference evidence="1" key="1">
    <citation type="journal article" date="2015" name="Nature">
        <title>Complex archaea that bridge the gap between prokaryotes and eukaryotes.</title>
        <authorList>
            <person name="Spang A."/>
            <person name="Saw J.H."/>
            <person name="Jorgensen S.L."/>
            <person name="Zaremba-Niedzwiedzka K."/>
            <person name="Martijn J."/>
            <person name="Lind A.E."/>
            <person name="van Eijk R."/>
            <person name="Schleper C."/>
            <person name="Guy L."/>
            <person name="Ettema T.J."/>
        </authorList>
    </citation>
    <scope>NUCLEOTIDE SEQUENCE</scope>
</reference>
<gene>
    <name evidence="1" type="ORF">LCGC14_1217470</name>
</gene>